<evidence type="ECO:0000313" key="25">
    <source>
        <dbReference type="EMBL" id="CUB02337.1"/>
    </source>
</evidence>
<feature type="binding site" evidence="19">
    <location>
        <position position="224"/>
    </location>
    <ligand>
        <name>FAD</name>
        <dbReference type="ChEBI" id="CHEBI:57692"/>
    </ligand>
</feature>
<dbReference type="InterPro" id="IPR003952">
    <property type="entry name" value="FRD_SDH_FAD_BS"/>
</dbReference>
<dbReference type="EC" id="1.3.5.1" evidence="5 21"/>
<evidence type="ECO:0000256" key="6">
    <source>
        <dbReference type="ARBA" id="ARBA00019965"/>
    </source>
</evidence>
<dbReference type="GO" id="GO:0005886">
    <property type="term" value="C:plasma membrane"/>
    <property type="evidence" value="ECO:0007669"/>
    <property type="project" value="UniProtKB-SubCell"/>
</dbReference>
<dbReference type="Gene3D" id="4.10.80.40">
    <property type="entry name" value="succinate dehydrogenase protein domain"/>
    <property type="match status" value="1"/>
</dbReference>
<keyword evidence="10 19" id="KW-0285">Flavoprotein</keyword>
<dbReference type="PROSITE" id="PS00504">
    <property type="entry name" value="FRD_SDH_FAD_BINDING"/>
    <property type="match status" value="1"/>
</dbReference>
<reference evidence="26" key="1">
    <citation type="submission" date="2015-08" db="EMBL/GenBank/DDBJ databases">
        <authorList>
            <person name="Varghese N."/>
        </authorList>
    </citation>
    <scope>NUCLEOTIDE SEQUENCE [LARGE SCALE GENOMIC DNA]</scope>
    <source>
        <strain evidence="26">JCM 18476</strain>
    </source>
</reference>
<keyword evidence="13 21" id="KW-0560">Oxidoreductase</keyword>
<evidence type="ECO:0000256" key="20">
    <source>
        <dbReference type="PIRSR" id="PIRSR611281-4"/>
    </source>
</evidence>
<evidence type="ECO:0000256" key="10">
    <source>
        <dbReference type="ARBA" id="ARBA00022630"/>
    </source>
</evidence>
<feature type="domain" description="Fumarate reductase/succinate dehydrogenase flavoprotein-like C-terminal" evidence="24">
    <location>
        <begin position="462"/>
        <end position="590"/>
    </location>
</feature>
<evidence type="ECO:0000256" key="21">
    <source>
        <dbReference type="RuleBase" id="RU362051"/>
    </source>
</evidence>
<dbReference type="GO" id="GO:0009061">
    <property type="term" value="P:anaerobic respiration"/>
    <property type="evidence" value="ECO:0007669"/>
    <property type="project" value="TreeGrafter"/>
</dbReference>
<dbReference type="PIRSF" id="PIRSF000171">
    <property type="entry name" value="SDHA_APRA_LASPO"/>
    <property type="match status" value="1"/>
</dbReference>
<dbReference type="NCBIfam" id="TIGR01816">
    <property type="entry name" value="sdhA_forward"/>
    <property type="match status" value="1"/>
</dbReference>
<keyword evidence="9 21" id="KW-0997">Cell inner membrane</keyword>
<dbReference type="InterPro" id="IPR030664">
    <property type="entry name" value="SdhA/FrdA/AprA"/>
</dbReference>
<evidence type="ECO:0000256" key="9">
    <source>
        <dbReference type="ARBA" id="ARBA00022519"/>
    </source>
</evidence>
<feature type="binding site" evidence="18">
    <location>
        <position position="401"/>
    </location>
    <ligand>
        <name>substrate</name>
    </ligand>
</feature>
<organism evidence="25 26">
    <name type="scientific">Marinomonas fungiae</name>
    <dbReference type="NCBI Taxonomy" id="1137284"/>
    <lineage>
        <taxon>Bacteria</taxon>
        <taxon>Pseudomonadati</taxon>
        <taxon>Pseudomonadota</taxon>
        <taxon>Gammaproteobacteria</taxon>
        <taxon>Oceanospirillales</taxon>
        <taxon>Oceanospirillaceae</taxon>
        <taxon>Marinomonas</taxon>
    </lineage>
</organism>
<dbReference type="UniPathway" id="UPA00223">
    <property type="reaction ID" value="UER01005"/>
</dbReference>
<dbReference type="NCBIfam" id="TIGR01812">
    <property type="entry name" value="sdhA_frdA_Gneg"/>
    <property type="match status" value="1"/>
</dbReference>
<keyword evidence="26" id="KW-1185">Reference proteome</keyword>
<feature type="binding site" evidence="18">
    <location>
        <position position="356"/>
    </location>
    <ligand>
        <name>substrate</name>
    </ligand>
</feature>
<accession>A0A0K6IG46</accession>
<protein>
    <recommendedName>
        <fullName evidence="6 16">Succinate dehydrogenase flavoprotein subunit</fullName>
        <ecNumber evidence="5 21">1.3.5.1</ecNumber>
    </recommendedName>
</protein>
<comment type="similarity">
    <text evidence="4 21">Belongs to the FAD-dependent oxidoreductase 2 family. FRD/SDH subfamily.</text>
</comment>
<dbReference type="RefSeq" id="WP_055461313.1">
    <property type="nucleotide sequence ID" value="NZ_CYHG01000001.1"/>
</dbReference>
<dbReference type="OrthoDB" id="9806724at2"/>
<dbReference type="Proteomes" id="UP000182769">
    <property type="component" value="Unassembled WGS sequence"/>
</dbReference>
<dbReference type="Gene3D" id="3.90.700.10">
    <property type="entry name" value="Succinate dehydrogenase/fumarate reductase flavoprotein, catalytic domain"/>
    <property type="match status" value="1"/>
</dbReference>
<feature type="domain" description="FAD-dependent oxidoreductase 2 FAD-binding" evidence="23">
    <location>
        <begin position="10"/>
        <end position="407"/>
    </location>
</feature>
<evidence type="ECO:0000256" key="17">
    <source>
        <dbReference type="PIRSR" id="PIRSR000171-1"/>
    </source>
</evidence>
<feature type="binding site" evidence="19">
    <location>
        <begin position="15"/>
        <end position="20"/>
    </location>
    <ligand>
        <name>FAD</name>
        <dbReference type="ChEBI" id="CHEBI:57692"/>
    </ligand>
</feature>
<evidence type="ECO:0000256" key="18">
    <source>
        <dbReference type="PIRSR" id="PIRSR611281-2"/>
    </source>
</evidence>
<feature type="binding site" evidence="19">
    <location>
        <position position="390"/>
    </location>
    <ligand>
        <name>FAD</name>
        <dbReference type="ChEBI" id="CHEBI:57692"/>
    </ligand>
</feature>
<evidence type="ECO:0000256" key="5">
    <source>
        <dbReference type="ARBA" id="ARBA00012792"/>
    </source>
</evidence>
<dbReference type="SUPFAM" id="SSF56425">
    <property type="entry name" value="Succinate dehydrogenase/fumarate reductase flavoprotein, catalytic domain"/>
    <property type="match status" value="1"/>
</dbReference>
<dbReference type="GO" id="GO:0009055">
    <property type="term" value="F:electron transfer activity"/>
    <property type="evidence" value="ECO:0007669"/>
    <property type="project" value="TreeGrafter"/>
</dbReference>
<keyword evidence="21" id="KW-0816">Tricarboxylic acid cycle</keyword>
<dbReference type="Pfam" id="PF02910">
    <property type="entry name" value="Succ_DH_flav_C"/>
    <property type="match status" value="1"/>
</dbReference>
<dbReference type="InterPro" id="IPR036188">
    <property type="entry name" value="FAD/NAD-bd_sf"/>
</dbReference>
<keyword evidence="22" id="KW-0175">Coiled coil</keyword>
<evidence type="ECO:0000256" key="13">
    <source>
        <dbReference type="ARBA" id="ARBA00023002"/>
    </source>
</evidence>
<feature type="binding site" evidence="18">
    <location>
        <position position="245"/>
    </location>
    <ligand>
        <name>substrate</name>
    </ligand>
</feature>
<proteinExistence type="inferred from homology"/>
<evidence type="ECO:0000256" key="7">
    <source>
        <dbReference type="ARBA" id="ARBA00022448"/>
    </source>
</evidence>
<keyword evidence="8" id="KW-1003">Cell membrane</keyword>
<evidence type="ECO:0000313" key="26">
    <source>
        <dbReference type="Proteomes" id="UP000182769"/>
    </source>
</evidence>
<evidence type="ECO:0000256" key="8">
    <source>
        <dbReference type="ARBA" id="ARBA00022475"/>
    </source>
</evidence>
<evidence type="ECO:0000256" key="19">
    <source>
        <dbReference type="PIRSR" id="PIRSR611281-3"/>
    </source>
</evidence>
<dbReference type="PANTHER" id="PTHR11632:SF51">
    <property type="entry name" value="SUCCINATE DEHYDROGENASE [UBIQUINONE] FLAVOPROTEIN SUBUNIT, MITOCHONDRIAL"/>
    <property type="match status" value="1"/>
</dbReference>
<dbReference type="Gene3D" id="3.50.50.60">
    <property type="entry name" value="FAD/NAD(P)-binding domain"/>
    <property type="match status" value="1"/>
</dbReference>
<gene>
    <name evidence="25" type="ORF">Ga0061065_101170</name>
</gene>
<dbReference type="GO" id="GO:0022900">
    <property type="term" value="P:electron transport chain"/>
    <property type="evidence" value="ECO:0007669"/>
    <property type="project" value="UniProtKB-UniRule"/>
</dbReference>
<dbReference type="InterPro" id="IPR027477">
    <property type="entry name" value="Succ_DH/fumarate_Rdtase_cat_sf"/>
</dbReference>
<dbReference type="PANTHER" id="PTHR11632">
    <property type="entry name" value="SUCCINATE DEHYDROGENASE 2 FLAVOPROTEIN SUBUNIT"/>
    <property type="match status" value="1"/>
</dbReference>
<dbReference type="SUPFAM" id="SSF51905">
    <property type="entry name" value="FAD/NAD(P)-binding domain"/>
    <property type="match status" value="1"/>
</dbReference>
<sequence>MANIRTISFDAIVIGGGGAGMRAALQLTESGLNTACVTKVFPTRSHTVSAQGGITCAIASEDPNDDWRWHMYDTVKGSDYIGDQDAIEYMCSVGPQAVFELEHMGLPFSRKENGRIYQRPFGGQSKDFGKGGQAARTCAAADRTGHALLHTLYQANLKGGTTFFNEWYAVDLVKNSEGAIVGAVSICVETGEVVYLKAKATVLATGGAGRIFQSTTNAHINTGDGVGMALRAGVPMQDMEMWQFHPTGIYGAGTLVTEGCRGEGGYLINKDGERFMERYAPNAKDLAGRDVVARSMILEILEGRGCGEHGDHVLLKLDHLGEETLNKRLPGILELSRTFAHVDPVKEPIPVVPTCHYMMGGVPTNIGGQALLQNEAGEDVIIPGLYACGEIACVSVHGANRLGGNSLLDLVVFGRAVGLQVKKSLDEGFDSMDASDTDVEKAMARLNRLNSSTGGESVAEVRAELQKTMQLYFGVFREGPSMQKGLEQLKEIRKRVENLHLEDKSQAFNTARIEALELENLLEVAEATAIPAEFRKESRGAHARNDFTERDDENWLKHSLFHPATKKVTKRDVNFAPKTMEAFPPKVRSY</sequence>
<comment type="cofactor">
    <cofactor evidence="19">
        <name>FAD</name>
        <dbReference type="ChEBI" id="CHEBI:57692"/>
    </cofactor>
    <text evidence="19">Flavinylated by SdhE, about 5% flavinylation occurs in the absence of SdhE.</text>
</comment>
<evidence type="ECO:0000256" key="3">
    <source>
        <dbReference type="ARBA" id="ARBA00004894"/>
    </source>
</evidence>
<evidence type="ECO:0000256" key="11">
    <source>
        <dbReference type="ARBA" id="ARBA00022827"/>
    </source>
</evidence>
<evidence type="ECO:0000256" key="16">
    <source>
        <dbReference type="NCBIfam" id="TIGR01816"/>
    </source>
</evidence>
<comment type="subcellular location">
    <subcellularLocation>
        <location evidence="2 21">Cell inner membrane</location>
        <topology evidence="2 21">Peripheral membrane protein</topology>
        <orientation evidence="2 21">Cytoplasmic side</orientation>
    </subcellularLocation>
</comment>
<dbReference type="InterPro" id="IPR015939">
    <property type="entry name" value="Fum_Rdtase/Succ_DH_flav-like_C"/>
</dbReference>
<evidence type="ECO:0000256" key="22">
    <source>
        <dbReference type="SAM" id="Coils"/>
    </source>
</evidence>
<comment type="catalytic activity">
    <reaction evidence="15 21">
        <text>a quinone + succinate = fumarate + a quinol</text>
        <dbReference type="Rhea" id="RHEA:40523"/>
        <dbReference type="ChEBI" id="CHEBI:24646"/>
        <dbReference type="ChEBI" id="CHEBI:29806"/>
        <dbReference type="ChEBI" id="CHEBI:30031"/>
        <dbReference type="ChEBI" id="CHEBI:132124"/>
        <dbReference type="EC" id="1.3.5.1"/>
    </reaction>
</comment>
<keyword evidence="7 21" id="KW-0813">Transport</keyword>
<dbReference type="InterPro" id="IPR014006">
    <property type="entry name" value="Succ_Dhase_FrdA_Gneg"/>
</dbReference>
<feature type="modified residue" description="Tele-8alpha-FAD histidine" evidence="20">
    <location>
        <position position="46"/>
    </location>
</feature>
<evidence type="ECO:0000259" key="23">
    <source>
        <dbReference type="Pfam" id="PF00890"/>
    </source>
</evidence>
<dbReference type="InterPro" id="IPR003953">
    <property type="entry name" value="FAD-dep_OxRdtase_2_FAD-bd"/>
</dbReference>
<feature type="binding site" evidence="19">
    <location>
        <begin position="38"/>
        <end position="53"/>
    </location>
    <ligand>
        <name>FAD</name>
        <dbReference type="ChEBI" id="CHEBI:57692"/>
    </ligand>
</feature>
<evidence type="ECO:0000259" key="24">
    <source>
        <dbReference type="Pfam" id="PF02910"/>
    </source>
</evidence>
<evidence type="ECO:0000256" key="14">
    <source>
        <dbReference type="ARBA" id="ARBA00023136"/>
    </source>
</evidence>
<dbReference type="InterPro" id="IPR011281">
    <property type="entry name" value="Succ_DH_flav_su_fwd"/>
</dbReference>
<dbReference type="FunFam" id="3.90.700.10:FF:000001">
    <property type="entry name" value="Mitochondrial succinate dehydrogenase flavoprotein subunit"/>
    <property type="match status" value="1"/>
</dbReference>
<dbReference type="Gene3D" id="1.20.58.100">
    <property type="entry name" value="Fumarate reductase/succinate dehydrogenase flavoprotein-like, C-terminal domain"/>
    <property type="match status" value="1"/>
</dbReference>
<evidence type="ECO:0000256" key="15">
    <source>
        <dbReference type="ARBA" id="ARBA00049220"/>
    </source>
</evidence>
<dbReference type="EMBL" id="CYHG01000001">
    <property type="protein sequence ID" value="CUB02337.1"/>
    <property type="molecule type" value="Genomic_DNA"/>
</dbReference>
<dbReference type="STRING" id="1137284.GCA_001418205_00170"/>
<evidence type="ECO:0000256" key="12">
    <source>
        <dbReference type="ARBA" id="ARBA00022982"/>
    </source>
</evidence>
<feature type="active site" description="Proton acceptor" evidence="17">
    <location>
        <position position="289"/>
    </location>
</feature>
<dbReference type="GO" id="GO:0050660">
    <property type="term" value="F:flavin adenine dinucleotide binding"/>
    <property type="evidence" value="ECO:0007669"/>
    <property type="project" value="UniProtKB-UniRule"/>
</dbReference>
<dbReference type="GO" id="GO:0008177">
    <property type="term" value="F:succinate dehydrogenase (quinone) activity"/>
    <property type="evidence" value="ECO:0007669"/>
    <property type="project" value="UniProtKB-EC"/>
</dbReference>
<dbReference type="FunFam" id="4.10.80.40:FF:000001">
    <property type="entry name" value="Succinate dehydrogenase flavoprotein subunit"/>
    <property type="match status" value="1"/>
</dbReference>
<feature type="coiled-coil region" evidence="22">
    <location>
        <begin position="482"/>
        <end position="528"/>
    </location>
</feature>
<evidence type="ECO:0000256" key="2">
    <source>
        <dbReference type="ARBA" id="ARBA00004515"/>
    </source>
</evidence>
<dbReference type="SUPFAM" id="SSF46977">
    <property type="entry name" value="Succinate dehydrogenase/fumarate reductase flavoprotein C-terminal domain"/>
    <property type="match status" value="1"/>
</dbReference>
<keyword evidence="12 21" id="KW-0249">Electron transport</keyword>
<comment type="pathway">
    <text evidence="3 21">Carbohydrate metabolism; tricarboxylic acid cycle; fumarate from succinate (bacterial route): step 1/1.</text>
</comment>
<comment type="function">
    <text evidence="1">Two distinct, membrane-bound, FAD-containing enzymes are responsible for the catalysis of fumarate and succinate interconversion; the fumarate reductase is used in anaerobic growth, and the succinate dehydrogenase is used in aerobic growth.</text>
</comment>
<dbReference type="InterPro" id="IPR037099">
    <property type="entry name" value="Fum_R/Succ_DH_flav-like_C_sf"/>
</dbReference>
<dbReference type="Pfam" id="PF00890">
    <property type="entry name" value="FAD_binding_2"/>
    <property type="match status" value="1"/>
</dbReference>
<evidence type="ECO:0000256" key="4">
    <source>
        <dbReference type="ARBA" id="ARBA00008040"/>
    </source>
</evidence>
<dbReference type="GO" id="GO:0006099">
    <property type="term" value="P:tricarboxylic acid cycle"/>
    <property type="evidence" value="ECO:0007669"/>
    <property type="project" value="UniProtKB-UniRule"/>
</dbReference>
<name>A0A0K6IG46_9GAMM</name>
<dbReference type="FunFam" id="1.20.58.100:FF:000001">
    <property type="entry name" value="Succinate dehydrogenase flavoprotein subunit (SdhA)"/>
    <property type="match status" value="1"/>
</dbReference>
<evidence type="ECO:0000256" key="1">
    <source>
        <dbReference type="ARBA" id="ARBA00002054"/>
    </source>
</evidence>
<keyword evidence="11 19" id="KW-0274">FAD</keyword>
<feature type="binding site" evidence="18">
    <location>
        <position position="257"/>
    </location>
    <ligand>
        <name>substrate</name>
    </ligand>
</feature>
<dbReference type="AlphaFoldDB" id="A0A0K6IG46"/>
<keyword evidence="14 21" id="KW-0472">Membrane</keyword>
<feature type="binding site" evidence="19">
    <location>
        <begin position="406"/>
        <end position="407"/>
    </location>
    <ligand>
        <name>FAD</name>
        <dbReference type="ChEBI" id="CHEBI:57692"/>
    </ligand>
</feature>